<dbReference type="GO" id="GO:0003676">
    <property type="term" value="F:nucleic acid binding"/>
    <property type="evidence" value="ECO:0007669"/>
    <property type="project" value="InterPro"/>
</dbReference>
<name>A0AAV8ZMS3_9CUCU</name>
<evidence type="ECO:0000256" key="1">
    <source>
        <dbReference type="SAM" id="MobiDB-lite"/>
    </source>
</evidence>
<dbReference type="EMBL" id="JANEYF010000937">
    <property type="protein sequence ID" value="KAJ8966804.1"/>
    <property type="molecule type" value="Genomic_DNA"/>
</dbReference>
<accession>A0AAV8ZMS3</accession>
<evidence type="ECO:0000313" key="4">
    <source>
        <dbReference type="Proteomes" id="UP001162156"/>
    </source>
</evidence>
<feature type="compositionally biased region" description="Polar residues" evidence="1">
    <location>
        <begin position="128"/>
        <end position="144"/>
    </location>
</feature>
<feature type="region of interest" description="Disordered" evidence="1">
    <location>
        <begin position="100"/>
        <end position="144"/>
    </location>
</feature>
<dbReference type="InterPro" id="IPR004875">
    <property type="entry name" value="DDE_SF_endonuclease_dom"/>
</dbReference>
<proteinExistence type="predicted"/>
<sequence length="144" mass="15545">MARDNGVSILTLPPHSSNKMQPLDLSVYAPFKAYYHSAMDSWLLQNPGVPISIYEIVECVGVAHAKALTPANIMAGFRKAGIWPFNDGIFTEADFIPSTGTDRPLLQNNGQPSASSSTNSLLCREEQPSTSSATDILSSQFSEP</sequence>
<feature type="compositionally biased region" description="Polar residues" evidence="1">
    <location>
        <begin position="100"/>
        <end position="121"/>
    </location>
</feature>
<organism evidence="3 4">
    <name type="scientific">Rhamnusium bicolor</name>
    <dbReference type="NCBI Taxonomy" id="1586634"/>
    <lineage>
        <taxon>Eukaryota</taxon>
        <taxon>Metazoa</taxon>
        <taxon>Ecdysozoa</taxon>
        <taxon>Arthropoda</taxon>
        <taxon>Hexapoda</taxon>
        <taxon>Insecta</taxon>
        <taxon>Pterygota</taxon>
        <taxon>Neoptera</taxon>
        <taxon>Endopterygota</taxon>
        <taxon>Coleoptera</taxon>
        <taxon>Polyphaga</taxon>
        <taxon>Cucujiformia</taxon>
        <taxon>Chrysomeloidea</taxon>
        <taxon>Cerambycidae</taxon>
        <taxon>Lepturinae</taxon>
        <taxon>Rhagiini</taxon>
        <taxon>Rhamnusium</taxon>
    </lineage>
</organism>
<feature type="domain" description="DDE-1" evidence="2">
    <location>
        <begin position="4"/>
        <end position="77"/>
    </location>
</feature>
<dbReference type="AlphaFoldDB" id="A0AAV8ZMS3"/>
<gene>
    <name evidence="3" type="ORF">NQ314_003300</name>
</gene>
<dbReference type="Pfam" id="PF03184">
    <property type="entry name" value="DDE_1"/>
    <property type="match status" value="1"/>
</dbReference>
<evidence type="ECO:0000313" key="3">
    <source>
        <dbReference type="EMBL" id="KAJ8966804.1"/>
    </source>
</evidence>
<comment type="caution">
    <text evidence="3">The sequence shown here is derived from an EMBL/GenBank/DDBJ whole genome shotgun (WGS) entry which is preliminary data.</text>
</comment>
<dbReference type="Proteomes" id="UP001162156">
    <property type="component" value="Unassembled WGS sequence"/>
</dbReference>
<evidence type="ECO:0000259" key="2">
    <source>
        <dbReference type="Pfam" id="PF03184"/>
    </source>
</evidence>
<protein>
    <recommendedName>
        <fullName evidence="2">DDE-1 domain-containing protein</fullName>
    </recommendedName>
</protein>
<reference evidence="3" key="1">
    <citation type="journal article" date="2023" name="Insect Mol. Biol.">
        <title>Genome sequencing provides insights into the evolution of gene families encoding plant cell wall-degrading enzymes in longhorned beetles.</title>
        <authorList>
            <person name="Shin N.R."/>
            <person name="Okamura Y."/>
            <person name="Kirsch R."/>
            <person name="Pauchet Y."/>
        </authorList>
    </citation>
    <scope>NUCLEOTIDE SEQUENCE</scope>
    <source>
        <strain evidence="3">RBIC_L_NR</strain>
    </source>
</reference>
<keyword evidence="4" id="KW-1185">Reference proteome</keyword>